<dbReference type="EMBL" id="JAODUP010000054">
    <property type="protein sequence ID" value="KAK2165122.1"/>
    <property type="molecule type" value="Genomic_DNA"/>
</dbReference>
<proteinExistence type="predicted"/>
<protein>
    <submittedName>
        <fullName evidence="1">Uncharacterized protein</fullName>
    </submittedName>
</protein>
<sequence length="59" mass="6510">MLYAWPAGVLNDRGVESSLRVLGIDGFVTAVLQANVAANYGSWRGVSREHLMHNGKRRL</sequence>
<keyword evidence="2" id="KW-1185">Reference proteome</keyword>
<accession>A0AAD9K5H8</accession>
<evidence type="ECO:0000313" key="2">
    <source>
        <dbReference type="Proteomes" id="UP001208570"/>
    </source>
</evidence>
<name>A0AAD9K5H8_9ANNE</name>
<dbReference type="Proteomes" id="UP001208570">
    <property type="component" value="Unassembled WGS sequence"/>
</dbReference>
<reference evidence="1" key="1">
    <citation type="journal article" date="2023" name="Mol. Biol. Evol.">
        <title>Third-Generation Sequencing Reveals the Adaptive Role of the Epigenome in Three Deep-Sea Polychaetes.</title>
        <authorList>
            <person name="Perez M."/>
            <person name="Aroh O."/>
            <person name="Sun Y."/>
            <person name="Lan Y."/>
            <person name="Juniper S.K."/>
            <person name="Young C.R."/>
            <person name="Angers B."/>
            <person name="Qian P.Y."/>
        </authorList>
    </citation>
    <scope>NUCLEOTIDE SEQUENCE</scope>
    <source>
        <strain evidence="1">P08H-3</strain>
    </source>
</reference>
<gene>
    <name evidence="1" type="ORF">LSH36_54g00010</name>
</gene>
<comment type="caution">
    <text evidence="1">The sequence shown here is derived from an EMBL/GenBank/DDBJ whole genome shotgun (WGS) entry which is preliminary data.</text>
</comment>
<dbReference type="AlphaFoldDB" id="A0AAD9K5H8"/>
<organism evidence="1 2">
    <name type="scientific">Paralvinella palmiformis</name>
    <dbReference type="NCBI Taxonomy" id="53620"/>
    <lineage>
        <taxon>Eukaryota</taxon>
        <taxon>Metazoa</taxon>
        <taxon>Spiralia</taxon>
        <taxon>Lophotrochozoa</taxon>
        <taxon>Annelida</taxon>
        <taxon>Polychaeta</taxon>
        <taxon>Sedentaria</taxon>
        <taxon>Canalipalpata</taxon>
        <taxon>Terebellida</taxon>
        <taxon>Terebelliformia</taxon>
        <taxon>Alvinellidae</taxon>
        <taxon>Paralvinella</taxon>
    </lineage>
</organism>
<evidence type="ECO:0000313" key="1">
    <source>
        <dbReference type="EMBL" id="KAK2165122.1"/>
    </source>
</evidence>